<dbReference type="PROSITE" id="PS50893">
    <property type="entry name" value="ABC_TRANSPORTER_2"/>
    <property type="match status" value="1"/>
</dbReference>
<comment type="caution">
    <text evidence="8">The sequence shown here is derived from an EMBL/GenBank/DDBJ whole genome shotgun (WGS) entry which is preliminary data.</text>
</comment>
<dbReference type="AlphaFoldDB" id="A0A1S1MWD1"/>
<dbReference type="PANTHER" id="PTHR24221">
    <property type="entry name" value="ATP-BINDING CASSETTE SUB-FAMILY B"/>
    <property type="match status" value="1"/>
</dbReference>
<dbReference type="STRING" id="1859457.BET10_16345"/>
<evidence type="ECO:0000256" key="3">
    <source>
        <dbReference type="ARBA" id="ARBA00022989"/>
    </source>
</evidence>
<dbReference type="OrthoDB" id="9806127at2"/>
<keyword evidence="2 5" id="KW-0812">Transmembrane</keyword>
<evidence type="ECO:0000256" key="5">
    <source>
        <dbReference type="SAM" id="Phobius"/>
    </source>
</evidence>
<dbReference type="Pfam" id="PF00005">
    <property type="entry name" value="ABC_tran"/>
    <property type="match status" value="1"/>
</dbReference>
<evidence type="ECO:0000259" key="6">
    <source>
        <dbReference type="PROSITE" id="PS50893"/>
    </source>
</evidence>
<evidence type="ECO:0000313" key="9">
    <source>
        <dbReference type="Proteomes" id="UP000179786"/>
    </source>
</evidence>
<proteinExistence type="predicted"/>
<keyword evidence="4 5" id="KW-0472">Membrane</keyword>
<evidence type="ECO:0000256" key="2">
    <source>
        <dbReference type="ARBA" id="ARBA00022692"/>
    </source>
</evidence>
<dbReference type="SUPFAM" id="SSF90123">
    <property type="entry name" value="ABC transporter transmembrane region"/>
    <property type="match status" value="2"/>
</dbReference>
<feature type="domain" description="ABC transmembrane type-1" evidence="7">
    <location>
        <begin position="222"/>
        <end position="282"/>
    </location>
</feature>
<gene>
    <name evidence="8" type="ORF">BET10_16345</name>
</gene>
<dbReference type="GO" id="GO:0016887">
    <property type="term" value="F:ATP hydrolysis activity"/>
    <property type="evidence" value="ECO:0007669"/>
    <property type="project" value="InterPro"/>
</dbReference>
<dbReference type="EMBL" id="MKJU01000028">
    <property type="protein sequence ID" value="OHU89694.1"/>
    <property type="molecule type" value="Genomic_DNA"/>
</dbReference>
<feature type="domain" description="ABC transporter" evidence="6">
    <location>
        <begin position="312"/>
        <end position="535"/>
    </location>
</feature>
<evidence type="ECO:0000313" key="8">
    <source>
        <dbReference type="EMBL" id="OHU89694.1"/>
    </source>
</evidence>
<evidence type="ECO:0000259" key="7">
    <source>
        <dbReference type="PROSITE" id="PS50929"/>
    </source>
</evidence>
<dbReference type="InterPro" id="IPR039421">
    <property type="entry name" value="Type_1_exporter"/>
</dbReference>
<protein>
    <recommendedName>
        <fullName evidence="10">ABC transmembrane type-1 domain-containing protein</fullName>
    </recommendedName>
</protein>
<keyword evidence="3 5" id="KW-1133">Transmembrane helix</keyword>
<dbReference type="InterPro" id="IPR003439">
    <property type="entry name" value="ABC_transporter-like_ATP-bd"/>
</dbReference>
<evidence type="ECO:0000256" key="4">
    <source>
        <dbReference type="ARBA" id="ARBA00023136"/>
    </source>
</evidence>
<name>A0A1S1MWD1_9GAMM</name>
<dbReference type="GO" id="GO:0005886">
    <property type="term" value="C:plasma membrane"/>
    <property type="evidence" value="ECO:0007669"/>
    <property type="project" value="UniProtKB-SubCell"/>
</dbReference>
<reference evidence="8 9" key="1">
    <citation type="submission" date="2016-09" db="EMBL/GenBank/DDBJ databases">
        <title>Pseudoalteromonas amylolytica sp. nov., isolated from the surface seawater.</title>
        <authorList>
            <person name="Wu Y.-H."/>
            <person name="Cheng H."/>
            <person name="Jin X.-B."/>
            <person name="Wang C.-S."/>
            <person name="Xu X.-W."/>
        </authorList>
    </citation>
    <scope>NUCLEOTIDE SEQUENCE [LARGE SCALE GENOMIC DNA]</scope>
    <source>
        <strain evidence="8 9">JW1</strain>
    </source>
</reference>
<dbReference type="PROSITE" id="PS50929">
    <property type="entry name" value="ABC_TM1F"/>
    <property type="match status" value="1"/>
</dbReference>
<dbReference type="InterPro" id="IPR027417">
    <property type="entry name" value="P-loop_NTPase"/>
</dbReference>
<dbReference type="InterPro" id="IPR036640">
    <property type="entry name" value="ABC1_TM_sf"/>
</dbReference>
<dbReference type="Gene3D" id="1.20.1560.10">
    <property type="entry name" value="ABC transporter type 1, transmembrane domain"/>
    <property type="match status" value="2"/>
</dbReference>
<accession>A0A1S1MWD1</accession>
<organism evidence="8 9">
    <name type="scientific">Pseudoalteromonas amylolytica</name>
    <dbReference type="NCBI Taxonomy" id="1859457"/>
    <lineage>
        <taxon>Bacteria</taxon>
        <taxon>Pseudomonadati</taxon>
        <taxon>Pseudomonadota</taxon>
        <taxon>Gammaproteobacteria</taxon>
        <taxon>Alteromonadales</taxon>
        <taxon>Pseudoalteromonadaceae</taxon>
        <taxon>Pseudoalteromonas</taxon>
    </lineage>
</organism>
<dbReference type="PANTHER" id="PTHR24221:SF654">
    <property type="entry name" value="ATP-BINDING CASSETTE SUB-FAMILY B MEMBER 6"/>
    <property type="match status" value="1"/>
</dbReference>
<dbReference type="Gene3D" id="3.40.50.300">
    <property type="entry name" value="P-loop containing nucleotide triphosphate hydrolases"/>
    <property type="match status" value="1"/>
</dbReference>
<dbReference type="RefSeq" id="WP_070986321.1">
    <property type="nucleotide sequence ID" value="NZ_MKJU01000028.1"/>
</dbReference>
<dbReference type="GO" id="GO:0034040">
    <property type="term" value="F:ATPase-coupled lipid transmembrane transporter activity"/>
    <property type="evidence" value="ECO:0007669"/>
    <property type="project" value="TreeGrafter"/>
</dbReference>
<dbReference type="Proteomes" id="UP000179786">
    <property type="component" value="Unassembled WGS sequence"/>
</dbReference>
<dbReference type="GO" id="GO:0140359">
    <property type="term" value="F:ABC-type transporter activity"/>
    <property type="evidence" value="ECO:0007669"/>
    <property type="project" value="InterPro"/>
</dbReference>
<feature type="transmembrane region" description="Helical" evidence="5">
    <location>
        <begin position="46"/>
        <end position="64"/>
    </location>
</feature>
<sequence>MLISEVFGSFKKRAGLFVFFSLLVNFSHFIYPVFMLEVYNSILVSYNFGNLMFLFSIAIFLSIVGSKSDSAREQLLKNLALEVRSVVYRDVIRFYTKKNNIKSNKSSDLDLVCAHIAQGAPSKVFDFLFFPIFLFLMFYIHLYFGLALLVIFLIYSSVNIFPLILDSEIPGKSRLLVFEGTLKNNFSIFSRGDVAKPVLNNALIEHENYLGKSLVKHEKDELFSFFNGIIKNSGQIIILAIGAYLVIEGELSPGLMIIASLMFGRTLQPLFGLFSFIKALPSIRASCRDIDEVMESVRNTKPNFNNIIESDIKLEKIIVTNDGGVKPIIKGISFSLQNNQLVVINGNHSSGKTLLLKAIAGIKELKSGSITIGGKRLTSPEDFGEQIYYIDDEKKIIEGTIEDNISLFRGGDRDEILNLTKYFGIHYVIESLPDGYGTYIDRNSSVISTTVKKLIVLCRAFVIKPKVIVMDDPVSDLSVFYKKKLYDLIKDFKNSGGTVLMSSTEMVLPENTDLVVTLDNGLISSVYDPKKPKEVA</sequence>
<feature type="transmembrane region" description="Helical" evidence="5">
    <location>
        <begin position="222"/>
        <end position="247"/>
    </location>
</feature>
<comment type="subcellular location">
    <subcellularLocation>
        <location evidence="1">Cell membrane</location>
        <topology evidence="1">Multi-pass membrane protein</topology>
    </subcellularLocation>
</comment>
<evidence type="ECO:0000256" key="1">
    <source>
        <dbReference type="ARBA" id="ARBA00004651"/>
    </source>
</evidence>
<feature type="transmembrane region" description="Helical" evidence="5">
    <location>
        <begin position="14"/>
        <end position="34"/>
    </location>
</feature>
<dbReference type="SUPFAM" id="SSF52540">
    <property type="entry name" value="P-loop containing nucleoside triphosphate hydrolases"/>
    <property type="match status" value="1"/>
</dbReference>
<keyword evidence="9" id="KW-1185">Reference proteome</keyword>
<evidence type="ECO:0008006" key="10">
    <source>
        <dbReference type="Google" id="ProtNLM"/>
    </source>
</evidence>
<dbReference type="GO" id="GO:0005524">
    <property type="term" value="F:ATP binding"/>
    <property type="evidence" value="ECO:0007669"/>
    <property type="project" value="InterPro"/>
</dbReference>
<dbReference type="InterPro" id="IPR011527">
    <property type="entry name" value="ABC1_TM_dom"/>
</dbReference>